<name>A0ABD7SC40_XANVA</name>
<organism evidence="1 2">
    <name type="scientific">Xanthomonas vasicola</name>
    <dbReference type="NCBI Taxonomy" id="56459"/>
    <lineage>
        <taxon>Bacteria</taxon>
        <taxon>Pseudomonadati</taxon>
        <taxon>Pseudomonadota</taxon>
        <taxon>Gammaproteobacteria</taxon>
        <taxon>Lysobacterales</taxon>
        <taxon>Lysobacteraceae</taxon>
        <taxon>Xanthomonas</taxon>
    </lineage>
</organism>
<dbReference type="AlphaFoldDB" id="A0ABD7SC40"/>
<comment type="caution">
    <text evidence="1">The sequence shown here is derived from an EMBL/GenBank/DDBJ whole genome shotgun (WGS) entry which is preliminary data.</text>
</comment>
<evidence type="ECO:0000313" key="2">
    <source>
        <dbReference type="Proteomes" id="UP000320455"/>
    </source>
</evidence>
<proteinExistence type="predicted"/>
<dbReference type="Proteomes" id="UP000320455">
    <property type="component" value="Unassembled WGS sequence"/>
</dbReference>
<protein>
    <submittedName>
        <fullName evidence="1">Uncharacterized protein</fullName>
    </submittedName>
</protein>
<accession>A0ABD7SC40</accession>
<gene>
    <name evidence="1" type="ORF">FQK01_07035</name>
</gene>
<keyword evidence="2" id="KW-1185">Reference proteome</keyword>
<evidence type="ECO:0000313" key="1">
    <source>
        <dbReference type="EMBL" id="TWQ54818.1"/>
    </source>
</evidence>
<reference evidence="2" key="1">
    <citation type="journal article" date="2020" name="Phytopathology">
        <title>Genomic acquisitions in emerging populations of Xanthomonas vasicola pv. vasculorum infecting corn in the U.S. and Argentina.</title>
        <authorList>
            <person name="Perez-Quintero A.L."/>
        </authorList>
    </citation>
    <scope>NUCLEOTIDE SEQUENCE [LARGE SCALE GENOMIC DNA]</scope>
    <source>
        <strain evidence="2">Xvh-L</strain>
    </source>
</reference>
<dbReference type="EMBL" id="VOCK01000008">
    <property type="protein sequence ID" value="TWQ54818.1"/>
    <property type="molecule type" value="Genomic_DNA"/>
</dbReference>
<sequence length="71" mass="7655">MHAKRDDADSIAAVKINASQHPPNSRIDRFDCCCGGFGFGCLCVCAVAFVQANVISETARRQDVALEKVRA</sequence>
<dbReference type="RefSeq" id="WP_146434984.1">
    <property type="nucleotide sequence ID" value="NZ_JAUPCI020000007.1"/>
</dbReference>